<evidence type="ECO:0000256" key="10">
    <source>
        <dbReference type="ARBA" id="ARBA00030308"/>
    </source>
</evidence>
<evidence type="ECO:0000313" key="15">
    <source>
        <dbReference type="Proteomes" id="UP001143362"/>
    </source>
</evidence>
<evidence type="ECO:0000256" key="5">
    <source>
        <dbReference type="ARBA" id="ARBA00022723"/>
    </source>
</evidence>
<accession>A0ABT3TLP0</accession>
<evidence type="ECO:0000256" key="9">
    <source>
        <dbReference type="ARBA" id="ARBA00030162"/>
    </source>
</evidence>
<dbReference type="CDD" id="cd24155">
    <property type="entry name" value="NUDIX_ADPRase"/>
    <property type="match status" value="1"/>
</dbReference>
<proteinExistence type="inferred from homology"/>
<sequence>MEPEFGAEDVRILEQPSVFSGYFSVRKVVLQHRLFAGGWSHPITREVFDRGDAVGVLPWDPVTDELIMIEQFRVGAVRNENNPWMLELVAGVVEPGENDEEVARREAIEEAALSITELHPIARFYPSAGACSEQVRLFVGRATRPQQSGVYGCDEEDEDIRVHVLTRAEVMALLNAGRIDNGHTLIALLWLQHHGDALREQWLT</sequence>
<organism evidence="14 15">
    <name type="scientific">Candidatus Litorirhabdus singularis</name>
    <dbReference type="NCBI Taxonomy" id="2518993"/>
    <lineage>
        <taxon>Bacteria</taxon>
        <taxon>Pseudomonadati</taxon>
        <taxon>Pseudomonadota</taxon>
        <taxon>Gammaproteobacteria</taxon>
        <taxon>Cellvibrionales</taxon>
        <taxon>Halieaceae</taxon>
        <taxon>Candidatus Litorirhabdus</taxon>
    </lineage>
</organism>
<evidence type="ECO:0000256" key="2">
    <source>
        <dbReference type="ARBA" id="ARBA00007482"/>
    </source>
</evidence>
<dbReference type="InterPro" id="IPR004385">
    <property type="entry name" value="NDP_pyrophosphatase"/>
</dbReference>
<keyword evidence="7" id="KW-0460">Magnesium</keyword>
<dbReference type="SUPFAM" id="SSF55811">
    <property type="entry name" value="Nudix"/>
    <property type="match status" value="1"/>
</dbReference>
<evidence type="ECO:0000259" key="13">
    <source>
        <dbReference type="PROSITE" id="PS51462"/>
    </source>
</evidence>
<comment type="caution">
    <text evidence="14">The sequence shown here is derived from an EMBL/GenBank/DDBJ whole genome shotgun (WGS) entry which is preliminary data.</text>
</comment>
<reference evidence="14" key="1">
    <citation type="submission" date="2019-02" db="EMBL/GenBank/DDBJ databases">
        <authorList>
            <person name="Li S.-H."/>
        </authorList>
    </citation>
    <scope>NUCLEOTIDE SEQUENCE</scope>
    <source>
        <strain evidence="14">IMCC14734</strain>
    </source>
</reference>
<comment type="catalytic activity">
    <reaction evidence="12">
        <text>ADP-D-ribose + H2O = D-ribose 5-phosphate + AMP + 2 H(+)</text>
        <dbReference type="Rhea" id="RHEA:10412"/>
        <dbReference type="ChEBI" id="CHEBI:15377"/>
        <dbReference type="ChEBI" id="CHEBI:15378"/>
        <dbReference type="ChEBI" id="CHEBI:57967"/>
        <dbReference type="ChEBI" id="CHEBI:78346"/>
        <dbReference type="ChEBI" id="CHEBI:456215"/>
        <dbReference type="EC" id="3.6.1.13"/>
    </reaction>
</comment>
<dbReference type="Proteomes" id="UP001143362">
    <property type="component" value="Unassembled WGS sequence"/>
</dbReference>
<dbReference type="InterPro" id="IPR000086">
    <property type="entry name" value="NUDIX_hydrolase_dom"/>
</dbReference>
<dbReference type="InterPro" id="IPR015797">
    <property type="entry name" value="NUDIX_hydrolase-like_dom_sf"/>
</dbReference>
<evidence type="ECO:0000256" key="6">
    <source>
        <dbReference type="ARBA" id="ARBA00022801"/>
    </source>
</evidence>
<dbReference type="EC" id="3.6.1.13" evidence="3"/>
<evidence type="ECO:0000256" key="4">
    <source>
        <dbReference type="ARBA" id="ARBA00013297"/>
    </source>
</evidence>
<evidence type="ECO:0000313" key="14">
    <source>
        <dbReference type="EMBL" id="MCX2983215.1"/>
    </source>
</evidence>
<evidence type="ECO:0000256" key="7">
    <source>
        <dbReference type="ARBA" id="ARBA00022842"/>
    </source>
</evidence>
<comment type="cofactor">
    <cofactor evidence="1">
        <name>Mg(2+)</name>
        <dbReference type="ChEBI" id="CHEBI:18420"/>
    </cofactor>
</comment>
<evidence type="ECO:0000256" key="1">
    <source>
        <dbReference type="ARBA" id="ARBA00001946"/>
    </source>
</evidence>
<dbReference type="PANTHER" id="PTHR11839">
    <property type="entry name" value="UDP/ADP-SUGAR PYROPHOSPHATASE"/>
    <property type="match status" value="1"/>
</dbReference>
<evidence type="ECO:0000256" key="12">
    <source>
        <dbReference type="ARBA" id="ARBA00049546"/>
    </source>
</evidence>
<dbReference type="Pfam" id="PF00293">
    <property type="entry name" value="NUDIX"/>
    <property type="match status" value="1"/>
</dbReference>
<dbReference type="PROSITE" id="PS51462">
    <property type="entry name" value="NUDIX"/>
    <property type="match status" value="1"/>
</dbReference>
<evidence type="ECO:0000256" key="11">
    <source>
        <dbReference type="ARBA" id="ARBA00033056"/>
    </source>
</evidence>
<keyword evidence="5" id="KW-0479">Metal-binding</keyword>
<evidence type="ECO:0000256" key="8">
    <source>
        <dbReference type="ARBA" id="ARBA00025164"/>
    </source>
</evidence>
<protein>
    <recommendedName>
        <fullName evidence="4">ADP-ribose pyrophosphatase</fullName>
        <ecNumber evidence="3">3.6.1.13</ecNumber>
    </recommendedName>
    <alternativeName>
        <fullName evidence="9">ADP-ribose diphosphatase</fullName>
    </alternativeName>
    <alternativeName>
        <fullName evidence="11">ADP-ribose phosphohydrolase</fullName>
    </alternativeName>
    <alternativeName>
        <fullName evidence="10">Adenosine diphosphoribose pyrophosphatase</fullName>
    </alternativeName>
</protein>
<name>A0ABT3TLP0_9GAMM</name>
<dbReference type="RefSeq" id="WP_279247252.1">
    <property type="nucleotide sequence ID" value="NZ_SHNN01000006.1"/>
</dbReference>
<feature type="domain" description="Nudix hydrolase" evidence="13">
    <location>
        <begin position="49"/>
        <end position="192"/>
    </location>
</feature>
<dbReference type="EMBL" id="SHNN01000006">
    <property type="protein sequence ID" value="MCX2983215.1"/>
    <property type="molecule type" value="Genomic_DNA"/>
</dbReference>
<gene>
    <name evidence="14" type="ORF">EYC98_20325</name>
</gene>
<comment type="function">
    <text evidence="8">Acts on ADP-mannose and ADP-glucose as well as ADP-ribose. Prevents glycogen biosynthesis. The reaction catalyzed by this enzyme is a limiting step of the gluconeogenic process.</text>
</comment>
<dbReference type="PANTHER" id="PTHR11839:SF5">
    <property type="entry name" value="ADP-RIBOSE PYROPHOSPHATASE"/>
    <property type="match status" value="1"/>
</dbReference>
<keyword evidence="6" id="KW-0378">Hydrolase</keyword>
<dbReference type="Gene3D" id="3.90.79.10">
    <property type="entry name" value="Nucleoside Triphosphate Pyrophosphohydrolase"/>
    <property type="match status" value="1"/>
</dbReference>
<evidence type="ECO:0000256" key="3">
    <source>
        <dbReference type="ARBA" id="ARBA00012453"/>
    </source>
</evidence>
<comment type="similarity">
    <text evidence="2">Belongs to the Nudix hydrolase family. NudF subfamily.</text>
</comment>
<keyword evidence="15" id="KW-1185">Reference proteome</keyword>
<dbReference type="NCBIfam" id="TIGR00052">
    <property type="entry name" value="nudix-type nucleoside diphosphatase, YffH/AdpP family"/>
    <property type="match status" value="1"/>
</dbReference>